<dbReference type="InterPro" id="IPR036900">
    <property type="entry name" value="A-D-PHexomutase_C_sf"/>
</dbReference>
<dbReference type="InterPro" id="IPR005843">
    <property type="entry name" value="A-D-PHexomutase_C"/>
</dbReference>
<dbReference type="GO" id="GO:0046115">
    <property type="term" value="P:guanosine catabolic process"/>
    <property type="evidence" value="ECO:0007669"/>
    <property type="project" value="EnsemblFungi"/>
</dbReference>
<keyword evidence="6" id="KW-0413">Isomerase</keyword>
<dbReference type="GO" id="GO:0006148">
    <property type="term" value="P:inosine catabolic process"/>
    <property type="evidence" value="ECO:0007669"/>
    <property type="project" value="EnsemblFungi"/>
</dbReference>
<feature type="domain" description="Alpha-D-phosphohexomutase alpha/beta/alpha" evidence="10">
    <location>
        <begin position="269"/>
        <end position="378"/>
    </location>
</feature>
<keyword evidence="12" id="KW-1185">Reference proteome</keyword>
<keyword evidence="5" id="KW-0460">Magnesium</keyword>
<comment type="cofactor">
    <cofactor evidence="1">
        <name>Mg(2+)</name>
        <dbReference type="ChEBI" id="CHEBI:18420"/>
    </cofactor>
</comment>
<evidence type="ECO:0000259" key="10">
    <source>
        <dbReference type="Pfam" id="PF02880"/>
    </source>
</evidence>
<dbReference type="Proteomes" id="UP000002058">
    <property type="component" value="Unassembled WGS sequence"/>
</dbReference>
<dbReference type="PANTHER" id="PTHR45745:SF1">
    <property type="entry name" value="PHOSPHOGLUCOMUTASE 2B-RELATED"/>
    <property type="match status" value="1"/>
</dbReference>
<dbReference type="GO" id="GO:0046872">
    <property type="term" value="F:metal ion binding"/>
    <property type="evidence" value="ECO:0007669"/>
    <property type="project" value="UniProtKB-KW"/>
</dbReference>
<keyword evidence="3" id="KW-0597">Phosphoprotein</keyword>
<dbReference type="PANTHER" id="PTHR45745">
    <property type="entry name" value="PHOSPHOMANNOMUTASE 45A"/>
    <property type="match status" value="1"/>
</dbReference>
<evidence type="ECO:0000256" key="1">
    <source>
        <dbReference type="ARBA" id="ARBA00001946"/>
    </source>
</evidence>
<dbReference type="KEGG" id="ure:UREG_06209"/>
<dbReference type="VEuPathDB" id="FungiDB:UREG_06209"/>
<evidence type="ECO:0000256" key="3">
    <source>
        <dbReference type="ARBA" id="ARBA00022553"/>
    </source>
</evidence>
<sequence>MVSDSCLHATSCYKAISWPSDPHTREEIKSLYDANNISELERRLRHRIQFGTAGLRGRMQAGFAYMNSLTVIQASQGLCKFLKESHQGPEPLSVVIGRDARHNSERFAQLATNALEAEGIRVWSFDSPVPTPLVPYTVLLKKATAGIVITASHADIGHRIPHKTMTSTAEIGDSPGRFVYTPLHGVGHSIMSMLCKKLNIQDMTVVPEQRDPDPEFPTVRFPNPEEAGALDLAMKTADDMSINLIVANDPDADRFAIAQKVGKTWFKFTGDQVGVLLASHLLDIWKQQSPQKPMAMLSTAVSSNMLGKMAKMEGFHFQETLTGFKWLGNAAKRLEAEGYDVPFAFEEALGYMFCKVCYDKDGLTAAMVFLAAQAQWKKQGLNPFTKLQQLYETYGYHETLNTYFVSSDPSISANLFQCIRGFLEDKRKSIGKFPVIRWRDVSNGLDTGAPNNTPELPIDSTSQMLTVWSDHGLRFTLRSSGTEPKVKIYIESCCPAREDAVAAVCEVFSAVLMDWIRPFAPNMTYAPTVTTSSGHIFTIP</sequence>
<evidence type="ECO:0000259" key="8">
    <source>
        <dbReference type="Pfam" id="PF02878"/>
    </source>
</evidence>
<feature type="domain" description="Alpha-D-phosphohexomutase C-terminal" evidence="7">
    <location>
        <begin position="463"/>
        <end position="501"/>
    </location>
</feature>
<organism evidence="11 12">
    <name type="scientific">Uncinocarpus reesii (strain UAMH 1704)</name>
    <dbReference type="NCBI Taxonomy" id="336963"/>
    <lineage>
        <taxon>Eukaryota</taxon>
        <taxon>Fungi</taxon>
        <taxon>Dikarya</taxon>
        <taxon>Ascomycota</taxon>
        <taxon>Pezizomycotina</taxon>
        <taxon>Eurotiomycetes</taxon>
        <taxon>Eurotiomycetidae</taxon>
        <taxon>Onygenales</taxon>
        <taxon>Onygenaceae</taxon>
        <taxon>Uncinocarpus</taxon>
    </lineage>
</organism>
<dbReference type="GO" id="GO:0008973">
    <property type="term" value="F:phosphopentomutase activity"/>
    <property type="evidence" value="ECO:0007669"/>
    <property type="project" value="EnsemblFungi"/>
</dbReference>
<dbReference type="STRING" id="336963.C4JX36"/>
<keyword evidence="4" id="KW-0479">Metal-binding</keyword>
<dbReference type="InterPro" id="IPR005845">
    <property type="entry name" value="A-D-PHexomutase_a/b/a-II"/>
</dbReference>
<dbReference type="InterPro" id="IPR016055">
    <property type="entry name" value="A-D-PHexomutase_a/b/a-I/II/III"/>
</dbReference>
<dbReference type="SUPFAM" id="SSF53738">
    <property type="entry name" value="Phosphoglucomutase, first 3 domains"/>
    <property type="match status" value="3"/>
</dbReference>
<evidence type="ECO:0000313" key="12">
    <source>
        <dbReference type="Proteomes" id="UP000002058"/>
    </source>
</evidence>
<dbReference type="InterPro" id="IPR005846">
    <property type="entry name" value="A-D-PHexomutase_a/b/a-III"/>
</dbReference>
<evidence type="ECO:0008006" key="13">
    <source>
        <dbReference type="Google" id="ProtNLM"/>
    </source>
</evidence>
<dbReference type="InParanoid" id="C4JX36"/>
<dbReference type="InterPro" id="IPR005844">
    <property type="entry name" value="A-D-PHexomutase_a/b/a-I"/>
</dbReference>
<dbReference type="OMA" id="GYCVDPE"/>
<dbReference type="Pfam" id="PF02879">
    <property type="entry name" value="PGM_PMM_II"/>
    <property type="match status" value="1"/>
</dbReference>
<evidence type="ECO:0000256" key="6">
    <source>
        <dbReference type="ARBA" id="ARBA00023235"/>
    </source>
</evidence>
<dbReference type="GO" id="GO:0005634">
    <property type="term" value="C:nucleus"/>
    <property type="evidence" value="ECO:0007669"/>
    <property type="project" value="TreeGrafter"/>
</dbReference>
<protein>
    <recommendedName>
        <fullName evidence="13">Phosphoglucomutase-2</fullName>
    </recommendedName>
</protein>
<dbReference type="eggNOG" id="KOG1220">
    <property type="taxonomic scope" value="Eukaryota"/>
</dbReference>
<dbReference type="Gene3D" id="3.40.120.10">
    <property type="entry name" value="Alpha-D-Glucose-1,6-Bisphosphate, subunit A, domain 3"/>
    <property type="match status" value="3"/>
</dbReference>
<dbReference type="RefSeq" id="XP_002583242.1">
    <property type="nucleotide sequence ID" value="XM_002583196.1"/>
</dbReference>
<gene>
    <name evidence="11" type="ORF">UREG_06209</name>
</gene>
<dbReference type="SUPFAM" id="SSF55957">
    <property type="entry name" value="Phosphoglucomutase, C-terminal domain"/>
    <property type="match status" value="1"/>
</dbReference>
<evidence type="ECO:0000313" key="11">
    <source>
        <dbReference type="EMBL" id="EEP81344.1"/>
    </source>
</evidence>
<dbReference type="GO" id="GO:0006166">
    <property type="term" value="P:purine ribonucleoside salvage"/>
    <property type="evidence" value="ECO:0007669"/>
    <property type="project" value="EnsemblFungi"/>
</dbReference>
<dbReference type="OrthoDB" id="8300170at2759"/>
<dbReference type="Pfam" id="PF02880">
    <property type="entry name" value="PGM_PMM_III"/>
    <property type="match status" value="1"/>
</dbReference>
<dbReference type="HOGENOM" id="CLU_016950_0_1_1"/>
<dbReference type="Pfam" id="PF00408">
    <property type="entry name" value="PGM_PMM_IV"/>
    <property type="match status" value="1"/>
</dbReference>
<evidence type="ECO:0000256" key="4">
    <source>
        <dbReference type="ARBA" id="ARBA00022723"/>
    </source>
</evidence>
<dbReference type="FunCoup" id="C4JX36">
    <property type="interactions" value="267"/>
</dbReference>
<dbReference type="CDD" id="cd05799">
    <property type="entry name" value="PGM2"/>
    <property type="match status" value="1"/>
</dbReference>
<dbReference type="AlphaFoldDB" id="C4JX36"/>
<evidence type="ECO:0000256" key="5">
    <source>
        <dbReference type="ARBA" id="ARBA00022842"/>
    </source>
</evidence>
<name>C4JX36_UNCRE</name>
<accession>C4JX36</accession>
<evidence type="ECO:0000256" key="2">
    <source>
        <dbReference type="ARBA" id="ARBA00010231"/>
    </source>
</evidence>
<dbReference type="GO" id="GO:0005975">
    <property type="term" value="P:carbohydrate metabolic process"/>
    <property type="evidence" value="ECO:0007669"/>
    <property type="project" value="InterPro"/>
</dbReference>
<dbReference type="EMBL" id="CH476618">
    <property type="protein sequence ID" value="EEP81344.1"/>
    <property type="molecule type" value="Genomic_DNA"/>
</dbReference>
<feature type="domain" description="Alpha-D-phosphohexomutase alpha/beta/alpha" evidence="9">
    <location>
        <begin position="168"/>
        <end position="262"/>
    </location>
</feature>
<evidence type="ECO:0000259" key="7">
    <source>
        <dbReference type="Pfam" id="PF00408"/>
    </source>
</evidence>
<feature type="domain" description="Alpha-D-phosphohexomutase alpha/beta/alpha" evidence="8">
    <location>
        <begin position="48"/>
        <end position="154"/>
    </location>
</feature>
<evidence type="ECO:0000259" key="9">
    <source>
        <dbReference type="Pfam" id="PF02879"/>
    </source>
</evidence>
<dbReference type="Pfam" id="PF02878">
    <property type="entry name" value="PGM_PMM_I"/>
    <property type="match status" value="1"/>
</dbReference>
<proteinExistence type="inferred from homology"/>
<dbReference type="Gene3D" id="3.30.310.50">
    <property type="entry name" value="Alpha-D-phosphohexomutase, C-terminal domain"/>
    <property type="match status" value="1"/>
</dbReference>
<comment type="similarity">
    <text evidence="2">Belongs to the phosphohexose mutase family.</text>
</comment>
<dbReference type="GeneID" id="8441886"/>
<reference evidence="12" key="1">
    <citation type="journal article" date="2009" name="Genome Res.">
        <title>Comparative genomic analyses of the human fungal pathogens Coccidioides and their relatives.</title>
        <authorList>
            <person name="Sharpton T.J."/>
            <person name="Stajich J.E."/>
            <person name="Rounsley S.D."/>
            <person name="Gardner M.J."/>
            <person name="Wortman J.R."/>
            <person name="Jordar V.S."/>
            <person name="Maiti R."/>
            <person name="Kodira C.D."/>
            <person name="Neafsey D.E."/>
            <person name="Zeng Q."/>
            <person name="Hung C.-Y."/>
            <person name="McMahan C."/>
            <person name="Muszewska A."/>
            <person name="Grynberg M."/>
            <person name="Mandel M.A."/>
            <person name="Kellner E.M."/>
            <person name="Barker B.M."/>
            <person name="Galgiani J.N."/>
            <person name="Orbach M.J."/>
            <person name="Kirkland T.N."/>
            <person name="Cole G.T."/>
            <person name="Henn M.R."/>
            <person name="Birren B.W."/>
            <person name="Taylor J.W."/>
        </authorList>
    </citation>
    <scope>NUCLEOTIDE SEQUENCE [LARGE SCALE GENOMIC DNA]</scope>
    <source>
        <strain evidence="12">UAMH 1704</strain>
    </source>
</reference>